<keyword evidence="3" id="KW-1185">Reference proteome</keyword>
<accession>A0A3M7PJM9</accession>
<keyword evidence="1" id="KW-0472">Membrane</keyword>
<dbReference type="Proteomes" id="UP000276133">
    <property type="component" value="Unassembled WGS sequence"/>
</dbReference>
<evidence type="ECO:0000256" key="1">
    <source>
        <dbReference type="SAM" id="Phobius"/>
    </source>
</evidence>
<reference evidence="2 3" key="1">
    <citation type="journal article" date="2018" name="Sci. Rep.">
        <title>Genomic signatures of local adaptation to the degree of environmental predictability in rotifers.</title>
        <authorList>
            <person name="Franch-Gras L."/>
            <person name="Hahn C."/>
            <person name="Garcia-Roger E.M."/>
            <person name="Carmona M.J."/>
            <person name="Serra M."/>
            <person name="Gomez A."/>
        </authorList>
    </citation>
    <scope>NUCLEOTIDE SEQUENCE [LARGE SCALE GENOMIC DNA]</scope>
    <source>
        <strain evidence="2">HYR1</strain>
    </source>
</reference>
<protein>
    <submittedName>
        <fullName evidence="2">Uncharacterized protein</fullName>
    </submittedName>
</protein>
<dbReference type="AlphaFoldDB" id="A0A3M7PJM9"/>
<evidence type="ECO:0000313" key="3">
    <source>
        <dbReference type="Proteomes" id="UP000276133"/>
    </source>
</evidence>
<gene>
    <name evidence="2" type="ORF">BpHYR1_052525</name>
</gene>
<sequence length="173" mass="19578">MAIKKQVGVILINFENSYLATAPRSVVQVAKLKALIAHKILWHDRLDQSIDRVLFLLLLLDPSAVDAERFLLRLVENKVHLEGILLDLESHVMSVLLGRAHVSRHAAKALQRITPIQLHISTRLNQPAQVLSVHVHIYFRDHIAHVLGLGLFLLVLFKVIIEVRYLLGLLVLV</sequence>
<name>A0A3M7PJM9_BRAPC</name>
<proteinExistence type="predicted"/>
<evidence type="ECO:0000313" key="2">
    <source>
        <dbReference type="EMBL" id="RMZ99208.1"/>
    </source>
</evidence>
<comment type="caution">
    <text evidence="2">The sequence shown here is derived from an EMBL/GenBank/DDBJ whole genome shotgun (WGS) entry which is preliminary data.</text>
</comment>
<organism evidence="2 3">
    <name type="scientific">Brachionus plicatilis</name>
    <name type="common">Marine rotifer</name>
    <name type="synonym">Brachionus muelleri</name>
    <dbReference type="NCBI Taxonomy" id="10195"/>
    <lineage>
        <taxon>Eukaryota</taxon>
        <taxon>Metazoa</taxon>
        <taxon>Spiralia</taxon>
        <taxon>Gnathifera</taxon>
        <taxon>Rotifera</taxon>
        <taxon>Eurotatoria</taxon>
        <taxon>Monogononta</taxon>
        <taxon>Pseudotrocha</taxon>
        <taxon>Ploima</taxon>
        <taxon>Brachionidae</taxon>
        <taxon>Brachionus</taxon>
    </lineage>
</organism>
<keyword evidence="1" id="KW-0812">Transmembrane</keyword>
<dbReference type="EMBL" id="REGN01010355">
    <property type="protein sequence ID" value="RMZ99208.1"/>
    <property type="molecule type" value="Genomic_DNA"/>
</dbReference>
<keyword evidence="1" id="KW-1133">Transmembrane helix</keyword>
<feature type="transmembrane region" description="Helical" evidence="1">
    <location>
        <begin position="146"/>
        <end position="167"/>
    </location>
</feature>